<keyword evidence="3" id="KW-1185">Reference proteome</keyword>
<dbReference type="InterPro" id="IPR041516">
    <property type="entry name" value="LACTB2_WH"/>
</dbReference>
<feature type="domain" description="Metallo-beta-lactamase" evidence="1">
    <location>
        <begin position="36"/>
        <end position="212"/>
    </location>
</feature>
<evidence type="ECO:0000313" key="3">
    <source>
        <dbReference type="Proteomes" id="UP001157914"/>
    </source>
</evidence>
<evidence type="ECO:0000259" key="1">
    <source>
        <dbReference type="SMART" id="SM00849"/>
    </source>
</evidence>
<dbReference type="SUPFAM" id="SSF56281">
    <property type="entry name" value="Metallo-hydrolase/oxidoreductase"/>
    <property type="match status" value="1"/>
</dbReference>
<evidence type="ECO:0000313" key="2">
    <source>
        <dbReference type="EMBL" id="SMP26099.1"/>
    </source>
</evidence>
<dbReference type="InterPro" id="IPR036866">
    <property type="entry name" value="RibonucZ/Hydroxyglut_hydro"/>
</dbReference>
<dbReference type="SMART" id="SM00849">
    <property type="entry name" value="Lactamase_B"/>
    <property type="match status" value="1"/>
</dbReference>
<dbReference type="Pfam" id="PF00753">
    <property type="entry name" value="Lactamase_B"/>
    <property type="match status" value="1"/>
</dbReference>
<dbReference type="InterPro" id="IPR036388">
    <property type="entry name" value="WH-like_DNA-bd_sf"/>
</dbReference>
<reference evidence="2 3" key="1">
    <citation type="submission" date="2017-05" db="EMBL/GenBank/DDBJ databases">
        <authorList>
            <person name="Varghese N."/>
            <person name="Submissions S."/>
        </authorList>
    </citation>
    <scope>NUCLEOTIDE SEQUENCE [LARGE SCALE GENOMIC DNA]</scope>
    <source>
        <strain evidence="2 3">DSM 15949</strain>
    </source>
</reference>
<dbReference type="InterPro" id="IPR050662">
    <property type="entry name" value="Sec-metab_biosynth-thioest"/>
</dbReference>
<name>A0ABY1P501_9HYPH</name>
<organism evidence="2 3">
    <name type="scientific">Roseibium denhamense</name>
    <dbReference type="NCBI Taxonomy" id="76305"/>
    <lineage>
        <taxon>Bacteria</taxon>
        <taxon>Pseudomonadati</taxon>
        <taxon>Pseudomonadota</taxon>
        <taxon>Alphaproteobacteria</taxon>
        <taxon>Hyphomicrobiales</taxon>
        <taxon>Stappiaceae</taxon>
        <taxon>Roseibium</taxon>
    </lineage>
</organism>
<dbReference type="PANTHER" id="PTHR23131:SF0">
    <property type="entry name" value="ENDORIBONUCLEASE LACTB2"/>
    <property type="match status" value="1"/>
</dbReference>
<dbReference type="Gene3D" id="1.10.10.10">
    <property type="entry name" value="Winged helix-like DNA-binding domain superfamily/Winged helix DNA-binding domain"/>
    <property type="match status" value="1"/>
</dbReference>
<dbReference type="InterPro" id="IPR001279">
    <property type="entry name" value="Metallo-B-lactamas"/>
</dbReference>
<sequence>MKHDRVFDPCYGQAIELSDGIRRLTARNPGPFTFHGTNTYILGQDRLIVVDPGPAQDDHIDAILNAAGDVPVEAILVTHTHADHSPGARLLKAKTGAPVIGCSEHRAARPLFEEEINPLDASADRDHKPDRLLNHGDVISFAGLGIAAVATPGHTANHLSFEIKGTDILLSGDHVMAWSTSIVAPPDGSMRDYMASLNNLQELAPNVYLPGHGGVIRDAKPYVADLKEHRQSRERNILAQIDKGATSIPEIVAVLYANVDPSLHPAAALSVLAHLEDLADRNRVVANGIPSLRAEYKIP</sequence>
<dbReference type="Pfam" id="PF17778">
    <property type="entry name" value="WHD_BLACT"/>
    <property type="match status" value="1"/>
</dbReference>
<dbReference type="Proteomes" id="UP001157914">
    <property type="component" value="Unassembled WGS sequence"/>
</dbReference>
<dbReference type="Gene3D" id="3.60.15.10">
    <property type="entry name" value="Ribonuclease Z/Hydroxyacylglutathione hydrolase-like"/>
    <property type="match status" value="1"/>
</dbReference>
<gene>
    <name evidence="2" type="ORF">SAMN06265374_2661</name>
</gene>
<comment type="caution">
    <text evidence="2">The sequence shown here is derived from an EMBL/GenBank/DDBJ whole genome shotgun (WGS) entry which is preliminary data.</text>
</comment>
<dbReference type="RefSeq" id="WP_155193022.1">
    <property type="nucleotide sequence ID" value="NZ_BAAAEA010000002.1"/>
</dbReference>
<dbReference type="EMBL" id="FXTT01000003">
    <property type="protein sequence ID" value="SMP26099.1"/>
    <property type="molecule type" value="Genomic_DNA"/>
</dbReference>
<accession>A0ABY1P501</accession>
<protein>
    <submittedName>
        <fullName evidence="2">Glyoxylase, beta-lactamase superfamily II</fullName>
    </submittedName>
</protein>
<dbReference type="CDD" id="cd16278">
    <property type="entry name" value="metallo-hydrolase-like_MBL-fold"/>
    <property type="match status" value="1"/>
</dbReference>
<dbReference type="PANTHER" id="PTHR23131">
    <property type="entry name" value="ENDORIBONUCLEASE LACTB2"/>
    <property type="match status" value="1"/>
</dbReference>
<proteinExistence type="predicted"/>